<dbReference type="EMBL" id="AZJT01000021">
    <property type="protein sequence ID" value="ETW91063.1"/>
    <property type="molecule type" value="Genomic_DNA"/>
</dbReference>
<accession>A0A0E2Q5A0</accession>
<reference evidence="2" key="1">
    <citation type="submission" date="2013-12" db="EMBL/GenBank/DDBJ databases">
        <title>Genome sequences of Streptococcus thermophilus strains MTH17CL396 and M17PTZA496 isolated from Fontina cheese in Valle d'Aosta region (Italy).</title>
        <authorList>
            <person name="Treu L."/>
            <person name="Giacomini A."/>
            <person name="Corich V."/>
            <person name="Vendramin V."/>
            <person name="Bovo B."/>
        </authorList>
    </citation>
    <scope>NUCLEOTIDE SEQUENCE [LARGE SCALE GENOMIC DNA]</scope>
    <source>
        <strain evidence="2">M17PTZA496</strain>
    </source>
</reference>
<proteinExistence type="predicted"/>
<dbReference type="HOGENOM" id="CLU_000604_8_5_9"/>
<dbReference type="PATRIC" id="fig|1433289.7.peg.594"/>
<name>A0A0E2Q5A0_STRTR</name>
<organism evidence="1 2">
    <name type="scientific">Streptococcus thermophilus M17PTZA496</name>
    <dbReference type="NCBI Taxonomy" id="1433289"/>
    <lineage>
        <taxon>Bacteria</taxon>
        <taxon>Bacillati</taxon>
        <taxon>Bacillota</taxon>
        <taxon>Bacilli</taxon>
        <taxon>Lactobacillales</taxon>
        <taxon>Streptococcaceae</taxon>
        <taxon>Streptococcus</taxon>
    </lineage>
</organism>
<comment type="caution">
    <text evidence="1">The sequence shown here is derived from an EMBL/GenBank/DDBJ whole genome shotgun (WGS) entry which is preliminary data.</text>
</comment>
<dbReference type="AlphaFoldDB" id="A0A0E2Q5A0"/>
<evidence type="ECO:0000313" key="2">
    <source>
        <dbReference type="Proteomes" id="UP000024559"/>
    </source>
</evidence>
<protein>
    <submittedName>
        <fullName evidence="1">Membrane protein</fullName>
    </submittedName>
</protein>
<dbReference type="Proteomes" id="UP000024559">
    <property type="component" value="Chromosome"/>
</dbReference>
<gene>
    <name evidence="1" type="ORF">X841_02970</name>
</gene>
<evidence type="ECO:0000313" key="1">
    <source>
        <dbReference type="EMBL" id="ETW91063.1"/>
    </source>
</evidence>
<sequence length="67" mass="6850">MVLTILDGLIGLGFAALVVGTIGNAMDLKETVSLGVAMGRIGFSAGVGILPANKASKLDPFEALRYD</sequence>